<evidence type="ECO:0000256" key="1">
    <source>
        <dbReference type="PROSITE-ProRule" id="PRU00339"/>
    </source>
</evidence>
<dbReference type="Proteomes" id="UP000232883">
    <property type="component" value="Chromosome"/>
</dbReference>
<feature type="transmembrane region" description="Helical" evidence="2">
    <location>
        <begin position="901"/>
        <end position="920"/>
    </location>
</feature>
<dbReference type="PROSITE" id="PS50005">
    <property type="entry name" value="TPR"/>
    <property type="match status" value="1"/>
</dbReference>
<dbReference type="AlphaFoldDB" id="A0A2K8YS05"/>
<feature type="domain" description="CHAT" evidence="3">
    <location>
        <begin position="625"/>
        <end position="892"/>
    </location>
</feature>
<reference evidence="4 5" key="1">
    <citation type="submission" date="2017-11" db="EMBL/GenBank/DDBJ databases">
        <title>Taxonomic description and genome sequences of Spirosoma HA7 sp. nov., isolated from pollen microhabitat of Corylus avellana.</title>
        <authorList>
            <person name="Ambika Manirajan B."/>
            <person name="Suarez C."/>
            <person name="Ratering S."/>
            <person name="Geissler-Plaum R."/>
            <person name="Cardinale M."/>
            <person name="Sylvia S."/>
        </authorList>
    </citation>
    <scope>NUCLEOTIDE SEQUENCE [LARGE SCALE GENOMIC DNA]</scope>
    <source>
        <strain evidence="4 5">HA7</strain>
    </source>
</reference>
<dbReference type="EMBL" id="CP025096">
    <property type="protein sequence ID" value="AUD00378.1"/>
    <property type="molecule type" value="Genomic_DNA"/>
</dbReference>
<gene>
    <name evidence="4" type="ORF">CWM47_00215</name>
</gene>
<dbReference type="InterPro" id="IPR019734">
    <property type="entry name" value="TPR_rpt"/>
</dbReference>
<dbReference type="Gene3D" id="1.25.40.10">
    <property type="entry name" value="Tetratricopeptide repeat domain"/>
    <property type="match status" value="3"/>
</dbReference>
<dbReference type="OrthoDB" id="9771112at2"/>
<keyword evidence="2" id="KW-1133">Transmembrane helix</keyword>
<dbReference type="SMART" id="SM00028">
    <property type="entry name" value="TPR"/>
    <property type="match status" value="6"/>
</dbReference>
<dbReference type="KEGG" id="spir:CWM47_00215"/>
<keyword evidence="2" id="KW-0472">Membrane</keyword>
<dbReference type="Pfam" id="PF13424">
    <property type="entry name" value="TPR_12"/>
    <property type="match status" value="1"/>
</dbReference>
<name>A0A2K8YS05_9BACT</name>
<organism evidence="4 5">
    <name type="scientific">Spirosoma pollinicola</name>
    <dbReference type="NCBI Taxonomy" id="2057025"/>
    <lineage>
        <taxon>Bacteria</taxon>
        <taxon>Pseudomonadati</taxon>
        <taxon>Bacteroidota</taxon>
        <taxon>Cytophagia</taxon>
        <taxon>Cytophagales</taxon>
        <taxon>Cytophagaceae</taxon>
        <taxon>Spirosoma</taxon>
    </lineage>
</organism>
<protein>
    <recommendedName>
        <fullName evidence="3">CHAT domain-containing protein</fullName>
    </recommendedName>
</protein>
<dbReference type="Pfam" id="PF12770">
    <property type="entry name" value="CHAT"/>
    <property type="match status" value="1"/>
</dbReference>
<evidence type="ECO:0000256" key="2">
    <source>
        <dbReference type="SAM" id="Phobius"/>
    </source>
</evidence>
<dbReference type="InterPro" id="IPR024983">
    <property type="entry name" value="CHAT_dom"/>
</dbReference>
<sequence>MVTISRYEYRLCLWLGFVILSLIRTSFLQAQAMNRFELASLCKEVLNESNDQKIKKLPHLLKQWEQNRVPPDSLYVNLHIELAKLVAQNKHWPEAIQLLKKVIRLYPNYASVLNPEILAKAYHRLGISYQDNGDFISARRYLEQGIVACRDRPDSRWVSYMHSTLAFGLYQSGDYEKALIHAEQAIRIGESVHSDRAVANGLFEKAKALRELGHTRETRPDLERAIYIAEHNQELVYDLSLYYVTLAYVCKAEAKAQQGIHYFQKAISLSRQLNDSLGIATNSTDFGYFLYELRQYDAAETVLTQAILFSQAPYITARAFNNLGAVYWRKKNLVQALKTYQRGFSAIFGGFNGLKIDNLPSISSIRSSAYKEYVFTLIQDKADTWLDYAKATNSDSNRLKAALDTYKVADQMVDFMRWEHTGDQSKLFWRQKTRGMYERAIETCYRLGDAKQAFRFLEKSRAVMLADKINELGAQHKLTNEQVAQEQLLQQSVNNQQSKLASIEPGNSSAYNAARILLFAKQDSLTTFLKKLEASNPAYYQYKYDNSTTSLADVQQYLKKQSGSLITYFVGDSALYLMGVTDGKILLKKQSIKTYNQLLRQFGNLLSNPTAMSKRNDVARFLSLSNGLYQQLLGPMSLPEGRVVVSPDGFFVPFDALSRSATRPDYAMNDYAFSYVYSVGLLLKNEKKSVQTAGFHVIDFLGIAPVDFSPSLKQVVLPGSDNALVPIASRFTNSTLLTHNAATRQAFLSKAANARIIHLFTHATADSTDQEPKLYFADSTLQLSDLSNEALPNAQLVVLAACKTGIGANQRGEGIFSLARGFAALGVPSVLTTLWSVQNVATYQLTDLFYSYLDQGFSKDIALQRAKQDWLKTAEGVNQLPNNWAGLIIVGDSEPLPRLGIMVWVSVLFAFLGAAILIIWHERRKRKSSNLIVTAPGALA</sequence>
<keyword evidence="1" id="KW-0802">TPR repeat</keyword>
<evidence type="ECO:0000313" key="4">
    <source>
        <dbReference type="EMBL" id="AUD00378.1"/>
    </source>
</evidence>
<proteinExistence type="predicted"/>
<feature type="repeat" description="TPR" evidence="1">
    <location>
        <begin position="76"/>
        <end position="109"/>
    </location>
</feature>
<dbReference type="SUPFAM" id="SSF48452">
    <property type="entry name" value="TPR-like"/>
    <property type="match status" value="2"/>
</dbReference>
<dbReference type="PANTHER" id="PTHR10098">
    <property type="entry name" value="RAPSYN-RELATED"/>
    <property type="match status" value="1"/>
</dbReference>
<evidence type="ECO:0000313" key="5">
    <source>
        <dbReference type="Proteomes" id="UP000232883"/>
    </source>
</evidence>
<keyword evidence="5" id="KW-1185">Reference proteome</keyword>
<accession>A0A2K8YS05</accession>
<dbReference type="Pfam" id="PF13432">
    <property type="entry name" value="TPR_16"/>
    <property type="match status" value="1"/>
</dbReference>
<evidence type="ECO:0000259" key="3">
    <source>
        <dbReference type="Pfam" id="PF12770"/>
    </source>
</evidence>
<dbReference type="InterPro" id="IPR011990">
    <property type="entry name" value="TPR-like_helical_dom_sf"/>
</dbReference>
<keyword evidence="2" id="KW-0812">Transmembrane</keyword>